<evidence type="ECO:0000313" key="1">
    <source>
        <dbReference type="EMBL" id="VFB17399.1"/>
    </source>
</evidence>
<keyword evidence="2" id="KW-1185">Reference proteome</keyword>
<sequence>MKTIKTSQIIDEINSNFAKTYKNATNFVDSGEFWNFCMKTIEDPISLGNIVFANDMGVPPVKSLLTIYERTCSPERDFTATESQCMGALMGFVFKFVLDYKDQNERCSVNKLGVITATKFLNGSIWAFEK</sequence>
<dbReference type="Proteomes" id="UP000377798">
    <property type="component" value="Unassembled WGS sequence"/>
</dbReference>
<dbReference type="EMBL" id="CAACYI010000001">
    <property type="protein sequence ID" value="VFB17399.1"/>
    <property type="molecule type" value="Genomic_DNA"/>
</dbReference>
<organism evidence="1 2">
    <name type="scientific">Urinicoccus massiliensis</name>
    <dbReference type="NCBI Taxonomy" id="1723382"/>
    <lineage>
        <taxon>Bacteria</taxon>
        <taxon>Bacillati</taxon>
        <taxon>Bacillota</taxon>
        <taxon>Tissierellia</taxon>
        <taxon>Tissierellales</taxon>
        <taxon>Peptoniphilaceae</taxon>
        <taxon>Urinicoccus</taxon>
    </lineage>
</organism>
<evidence type="ECO:0000313" key="2">
    <source>
        <dbReference type="Proteomes" id="UP000377798"/>
    </source>
</evidence>
<reference evidence="1 2" key="1">
    <citation type="submission" date="2019-02" db="EMBL/GenBank/DDBJ databases">
        <authorList>
            <consortium name="Pathogen Informatics"/>
        </authorList>
    </citation>
    <scope>NUCLEOTIDE SEQUENCE [LARGE SCALE GENOMIC DNA]</scope>
    <source>
        <strain evidence="1 2">3012STDY7089603</strain>
    </source>
</reference>
<gene>
    <name evidence="1" type="ORF">NCTC13150_01992</name>
</gene>
<dbReference type="AlphaFoldDB" id="A0A8H2QZ46"/>
<comment type="caution">
    <text evidence="1">The sequence shown here is derived from an EMBL/GenBank/DDBJ whole genome shotgun (WGS) entry which is preliminary data.</text>
</comment>
<name>A0A8H2QZ46_9FIRM</name>
<dbReference type="RefSeq" id="WP_131749932.1">
    <property type="nucleotide sequence ID" value="NZ_CAACYI010000001.1"/>
</dbReference>
<protein>
    <submittedName>
        <fullName evidence="1">Uncharacterized protein</fullName>
    </submittedName>
</protein>
<proteinExistence type="predicted"/>
<accession>A0A8H2QZ46</accession>